<dbReference type="EMBL" id="CP145892">
    <property type="protein sequence ID" value="WWP20638.1"/>
    <property type="molecule type" value="Genomic_DNA"/>
</dbReference>
<dbReference type="GO" id="GO:0008360">
    <property type="term" value="P:regulation of cell shape"/>
    <property type="evidence" value="ECO:0007669"/>
    <property type="project" value="UniProtKB-KW"/>
</dbReference>
<dbReference type="GO" id="GO:0009252">
    <property type="term" value="P:peptidoglycan biosynthetic process"/>
    <property type="evidence" value="ECO:0007669"/>
    <property type="project" value="UniProtKB-KW"/>
</dbReference>
<accession>A0ABD8ASY5</accession>
<keyword evidence="4" id="KW-0133">Cell shape</keyword>
<evidence type="ECO:0000256" key="7">
    <source>
        <dbReference type="PIRSR" id="PIRSR618044-2"/>
    </source>
</evidence>
<proteinExistence type="inferred from homology"/>
<comment type="similarity">
    <text evidence="1 8">Belongs to the peptidase S11 family.</text>
</comment>
<dbReference type="InterPro" id="IPR012338">
    <property type="entry name" value="Beta-lactam/transpept-like"/>
</dbReference>
<feature type="binding site" evidence="7">
    <location>
        <position position="245"/>
    </location>
    <ligand>
        <name>substrate</name>
    </ligand>
</feature>
<evidence type="ECO:0000256" key="5">
    <source>
        <dbReference type="ARBA" id="ARBA00022984"/>
    </source>
</evidence>
<dbReference type="PANTHER" id="PTHR21581:SF11">
    <property type="entry name" value="D-ALANYL-D-ALANINE CARBOXYPEPTIDASE DACA"/>
    <property type="match status" value="1"/>
</dbReference>
<dbReference type="GO" id="GO:0071555">
    <property type="term" value="P:cell wall organization"/>
    <property type="evidence" value="ECO:0007669"/>
    <property type="project" value="UniProtKB-KW"/>
</dbReference>
<dbReference type="PANTHER" id="PTHR21581">
    <property type="entry name" value="D-ALANYL-D-ALANINE CARBOXYPEPTIDASE"/>
    <property type="match status" value="1"/>
</dbReference>
<dbReference type="EC" id="3.4.-.-" evidence="10"/>
<sequence length="301" mass="33292">MKKWWKRAGMLLALLLIIYLGVKPDMLVGKPGIKAESAVLMDMNSEQILMDFNGSEEIAPAGVSKLMTELLVMEAVINGDIGWNDLVNVSLYASSVGGSQLTLKQGEQFTVQELFEIIAVYSANDAAVALAEHISGTEQKFVQQMNQKATQIGLSEDTQFTNSTGLSEKLLGPNRPMDIQGQTLMTAIDACKLARYLLNNHPEILRISSQMQVSMHQKGMYMSNTNWMLSSIGGPYAYDGNDGLKTGYDEDSGYHFVGTAERDGKRLISVVFGTDTREGRFVETRKLFNYGFSGNRVRPDY</sequence>
<evidence type="ECO:0000256" key="8">
    <source>
        <dbReference type="RuleBase" id="RU004016"/>
    </source>
</evidence>
<dbReference type="PRINTS" id="PR00725">
    <property type="entry name" value="DADACBPTASE1"/>
</dbReference>
<dbReference type="Proteomes" id="UP001364764">
    <property type="component" value="Chromosome"/>
</dbReference>
<protein>
    <submittedName>
        <fullName evidence="10">D-alanyl-D-alanine carboxypeptidase family protein</fullName>
        <ecNumber evidence="10">3.4.-.-</ecNumber>
    </submittedName>
</protein>
<evidence type="ECO:0000256" key="2">
    <source>
        <dbReference type="ARBA" id="ARBA00022729"/>
    </source>
</evidence>
<evidence type="ECO:0000256" key="6">
    <source>
        <dbReference type="ARBA" id="ARBA00023316"/>
    </source>
</evidence>
<keyword evidence="10" id="KW-0121">Carboxypeptidase</keyword>
<gene>
    <name evidence="10" type="ORF">V6668_30225</name>
</gene>
<evidence type="ECO:0000256" key="3">
    <source>
        <dbReference type="ARBA" id="ARBA00022801"/>
    </source>
</evidence>
<evidence type="ECO:0000313" key="10">
    <source>
        <dbReference type="EMBL" id="WWP20638.1"/>
    </source>
</evidence>
<keyword evidence="3 10" id="KW-0378">Hydrolase</keyword>
<dbReference type="InterPro" id="IPR018044">
    <property type="entry name" value="Peptidase_S11"/>
</dbReference>
<dbReference type="InterPro" id="IPR001967">
    <property type="entry name" value="Peptidase_S11_N"/>
</dbReference>
<dbReference type="Gene3D" id="3.40.710.10">
    <property type="entry name" value="DD-peptidase/beta-lactamase superfamily"/>
    <property type="match status" value="1"/>
</dbReference>
<evidence type="ECO:0000259" key="9">
    <source>
        <dbReference type="Pfam" id="PF00768"/>
    </source>
</evidence>
<dbReference type="GO" id="GO:0004180">
    <property type="term" value="F:carboxypeptidase activity"/>
    <property type="evidence" value="ECO:0007669"/>
    <property type="project" value="UniProtKB-KW"/>
</dbReference>
<evidence type="ECO:0000256" key="4">
    <source>
        <dbReference type="ARBA" id="ARBA00022960"/>
    </source>
</evidence>
<evidence type="ECO:0000256" key="1">
    <source>
        <dbReference type="ARBA" id="ARBA00007164"/>
    </source>
</evidence>
<keyword evidence="5" id="KW-0573">Peptidoglycan synthesis</keyword>
<evidence type="ECO:0000313" key="11">
    <source>
        <dbReference type="Proteomes" id="UP001364764"/>
    </source>
</evidence>
<dbReference type="SUPFAM" id="SSF56601">
    <property type="entry name" value="beta-lactamase/transpeptidase-like"/>
    <property type="match status" value="1"/>
</dbReference>
<keyword evidence="6" id="KW-0961">Cell wall biogenesis/degradation</keyword>
<dbReference type="GeneID" id="93479844"/>
<organism evidence="10 11">
    <name type="scientific">Paenibacillus amylolyticus</name>
    <dbReference type="NCBI Taxonomy" id="1451"/>
    <lineage>
        <taxon>Bacteria</taxon>
        <taxon>Bacillati</taxon>
        <taxon>Bacillota</taxon>
        <taxon>Bacilli</taxon>
        <taxon>Bacillales</taxon>
        <taxon>Paenibacillaceae</taxon>
        <taxon>Paenibacillus</taxon>
    </lineage>
</organism>
<dbReference type="RefSeq" id="WP_282319776.1">
    <property type="nucleotide sequence ID" value="NZ_CP107037.1"/>
</dbReference>
<reference evidence="10 11" key="1">
    <citation type="submission" date="2024-02" db="EMBL/GenBank/DDBJ databases">
        <title>Complete sequences of two Paenibacillus sp. strains and one Lysinibacillus strain isolated from the environment on STAA medium highlight biotechnological potential.</title>
        <authorList>
            <person name="Attere S.A."/>
            <person name="Piche L.C."/>
            <person name="Intertaglia L."/>
            <person name="Lami R."/>
            <person name="Charette S.J."/>
            <person name="Vincent A.T."/>
        </authorList>
    </citation>
    <scope>NUCLEOTIDE SEQUENCE [LARGE SCALE GENOMIC DNA]</scope>
    <source>
        <strain evidence="10 11">Y5S-7</strain>
    </source>
</reference>
<dbReference type="AlphaFoldDB" id="A0ABD8ASY5"/>
<name>A0ABD8ASY5_PAEAM</name>
<dbReference type="Pfam" id="PF00768">
    <property type="entry name" value="Peptidase_S11"/>
    <property type="match status" value="1"/>
</dbReference>
<keyword evidence="10" id="KW-0645">Protease</keyword>
<keyword evidence="2" id="KW-0732">Signal</keyword>
<feature type="domain" description="Peptidase S11 D-alanyl-D-alanine carboxypeptidase A N-terminal" evidence="9">
    <location>
        <begin position="29"/>
        <end position="275"/>
    </location>
</feature>